<evidence type="ECO:0000313" key="2">
    <source>
        <dbReference type="EMBL" id="GBF90934.1"/>
    </source>
</evidence>
<feature type="region of interest" description="Disordered" evidence="1">
    <location>
        <begin position="153"/>
        <end position="174"/>
    </location>
</feature>
<keyword evidence="3" id="KW-1185">Reference proteome</keyword>
<dbReference type="AlphaFoldDB" id="A0A2V0NTH2"/>
<feature type="compositionally biased region" description="Low complexity" evidence="1">
    <location>
        <begin position="60"/>
        <end position="77"/>
    </location>
</feature>
<name>A0A2V0NTH2_9CHLO</name>
<comment type="caution">
    <text evidence="2">The sequence shown here is derived from an EMBL/GenBank/DDBJ whole genome shotgun (WGS) entry which is preliminary data.</text>
</comment>
<accession>A0A2V0NTH2</accession>
<proteinExistence type="predicted"/>
<dbReference type="Proteomes" id="UP000247498">
    <property type="component" value="Unassembled WGS sequence"/>
</dbReference>
<protein>
    <submittedName>
        <fullName evidence="2">Uncharacterized protein</fullName>
    </submittedName>
</protein>
<dbReference type="EMBL" id="BDRX01000020">
    <property type="protein sequence ID" value="GBF90934.1"/>
    <property type="molecule type" value="Genomic_DNA"/>
</dbReference>
<reference evidence="2 3" key="1">
    <citation type="journal article" date="2018" name="Sci. Rep.">
        <title>Raphidocelis subcapitata (=Pseudokirchneriella subcapitata) provides an insight into genome evolution and environmental adaptations in the Sphaeropleales.</title>
        <authorList>
            <person name="Suzuki S."/>
            <person name="Yamaguchi H."/>
            <person name="Nakajima N."/>
            <person name="Kawachi M."/>
        </authorList>
    </citation>
    <scope>NUCLEOTIDE SEQUENCE [LARGE SCALE GENOMIC DNA]</scope>
    <source>
        <strain evidence="2 3">NIES-35</strain>
    </source>
</reference>
<feature type="region of interest" description="Disordered" evidence="1">
    <location>
        <begin position="22"/>
        <end position="106"/>
    </location>
</feature>
<dbReference type="InParanoid" id="A0A2V0NTH2"/>
<evidence type="ECO:0000313" key="3">
    <source>
        <dbReference type="Proteomes" id="UP000247498"/>
    </source>
</evidence>
<sequence>MAAKEQLAAALADVIAMSVDSRWLSVSPRGPGSPAMDKRRAEASAAPPGAEAAKRRGVSAAGAAAPVAAPDGGEEPAAPWPPAPAEGAGCGEDAAATPPPGAAAARRFRARRPLVLDLAGLDGGAAEPPAAGLSTLSSASCAATEWIDRMEAELSSRSRRTSAGVGGGEAEPRAGNVPPAFVCLGVISGGDSACP</sequence>
<organism evidence="2 3">
    <name type="scientific">Raphidocelis subcapitata</name>
    <dbReference type="NCBI Taxonomy" id="307507"/>
    <lineage>
        <taxon>Eukaryota</taxon>
        <taxon>Viridiplantae</taxon>
        <taxon>Chlorophyta</taxon>
        <taxon>core chlorophytes</taxon>
        <taxon>Chlorophyceae</taxon>
        <taxon>CS clade</taxon>
        <taxon>Sphaeropleales</taxon>
        <taxon>Selenastraceae</taxon>
        <taxon>Raphidocelis</taxon>
    </lineage>
</organism>
<feature type="compositionally biased region" description="Low complexity" evidence="1">
    <location>
        <begin position="85"/>
        <end position="96"/>
    </location>
</feature>
<gene>
    <name evidence="2" type="ORF">Rsub_03789</name>
</gene>
<evidence type="ECO:0000256" key="1">
    <source>
        <dbReference type="SAM" id="MobiDB-lite"/>
    </source>
</evidence>